<organism evidence="1 2">
    <name type="scientific">Pandoravirus inopinatum</name>
    <dbReference type="NCBI Taxonomy" id="1605721"/>
    <lineage>
        <taxon>Viruses</taxon>
        <taxon>Pandoravirus</taxon>
    </lineage>
</organism>
<dbReference type="RefSeq" id="YP_009119390.1">
    <property type="nucleotide sequence ID" value="NC_026440.1"/>
</dbReference>
<dbReference type="Proteomes" id="UP000202511">
    <property type="component" value="Segment"/>
</dbReference>
<dbReference type="EMBL" id="KP136319">
    <property type="protein sequence ID" value="AJF97155.1"/>
    <property type="molecule type" value="Genomic_DNA"/>
</dbReference>
<sequence>MEKAHNGTVAVGGSDIQRRWVWHCALDRFGVVLGDIVLCFVGVVGGVVGDDALLAQKGDGVEVTAPCGFGQVGLAKHDAALGERSQSVDIVGGARPEGTATYPCGNFTCFGQSRTRGIVKAAMGRDAGSQVASSNRFNIASMTAAGRDVILHSQSVGQSAPAPRALLPRLACVVLVDATLLAKAPASAVR</sequence>
<name>A0A0B5J636_9VIRU</name>
<protein>
    <submittedName>
        <fullName evidence="1">Uncharacterized protein</fullName>
    </submittedName>
</protein>
<evidence type="ECO:0000313" key="1">
    <source>
        <dbReference type="EMBL" id="AJF97155.1"/>
    </source>
</evidence>
<dbReference type="GeneID" id="23462072"/>
<dbReference type="KEGG" id="vg:23462072"/>
<proteinExistence type="predicted"/>
<reference evidence="1 2" key="1">
    <citation type="journal article" date="2015" name="Parasitol. Res.">
        <title>Viruses in close associations with free-living amoebae.</title>
        <authorList>
            <person name="Scheid P."/>
        </authorList>
    </citation>
    <scope>NUCLEOTIDE SEQUENCE [LARGE SCALE GENOMIC DNA]</scope>
    <source>
        <strain evidence="1">KlaHel</strain>
    </source>
</reference>
<evidence type="ECO:0000313" key="2">
    <source>
        <dbReference type="Proteomes" id="UP000202511"/>
    </source>
</evidence>
<accession>A0A0B5J636</accession>